<keyword evidence="2" id="KW-1185">Reference proteome</keyword>
<reference evidence="1 2" key="1">
    <citation type="submission" date="2014-10" db="EMBL/GenBank/DDBJ databases">
        <title>Draft genome of the hookworm Ancylostoma caninum.</title>
        <authorList>
            <person name="Mitreva M."/>
        </authorList>
    </citation>
    <scope>NUCLEOTIDE SEQUENCE [LARGE SCALE GENOMIC DNA]</scope>
    <source>
        <strain evidence="1 2">Baltimore</strain>
    </source>
</reference>
<comment type="caution">
    <text evidence="1">The sequence shown here is derived from an EMBL/GenBank/DDBJ whole genome shotgun (WGS) entry which is preliminary data.</text>
</comment>
<name>A0A368GPN4_ANCCA</name>
<gene>
    <name evidence="1" type="ORF">ANCCAN_09019</name>
</gene>
<protein>
    <submittedName>
        <fullName evidence="1">Uncharacterized protein</fullName>
    </submittedName>
</protein>
<organism evidence="1 2">
    <name type="scientific">Ancylostoma caninum</name>
    <name type="common">Dog hookworm</name>
    <dbReference type="NCBI Taxonomy" id="29170"/>
    <lineage>
        <taxon>Eukaryota</taxon>
        <taxon>Metazoa</taxon>
        <taxon>Ecdysozoa</taxon>
        <taxon>Nematoda</taxon>
        <taxon>Chromadorea</taxon>
        <taxon>Rhabditida</taxon>
        <taxon>Rhabditina</taxon>
        <taxon>Rhabditomorpha</taxon>
        <taxon>Strongyloidea</taxon>
        <taxon>Ancylostomatidae</taxon>
        <taxon>Ancylostomatinae</taxon>
        <taxon>Ancylostoma</taxon>
    </lineage>
</organism>
<dbReference type="OrthoDB" id="10411844at2759"/>
<evidence type="ECO:0000313" key="2">
    <source>
        <dbReference type="Proteomes" id="UP000252519"/>
    </source>
</evidence>
<dbReference type="EMBL" id="JOJR01000115">
    <property type="protein sequence ID" value="RCN44975.1"/>
    <property type="molecule type" value="Genomic_DNA"/>
</dbReference>
<proteinExistence type="predicted"/>
<dbReference type="Proteomes" id="UP000252519">
    <property type="component" value="Unassembled WGS sequence"/>
</dbReference>
<sequence>MLRLMQAAERARYGGVMEITEALRMLVETVISQNVKENLLLIQLRDLENGVLRLRGAVCRLKNGSTYEVSLRYENITRTYLTNVGGHFKEIDLKDELCRYKATGRAKKSVSATVIDFYDIFSNSKRKNASDFTLDALGLARPELSSSANVQQFRGTNNSFWLSLGACDEIREEKFKSLMEAKATFTVDSRVAMAEALLERRPSATLTIDFQGGPPLIPFF</sequence>
<dbReference type="AlphaFoldDB" id="A0A368GPN4"/>
<evidence type="ECO:0000313" key="1">
    <source>
        <dbReference type="EMBL" id="RCN44975.1"/>
    </source>
</evidence>
<accession>A0A368GPN4</accession>